<dbReference type="SUPFAM" id="SSF74653">
    <property type="entry name" value="TolA/TonB C-terminal domain"/>
    <property type="match status" value="1"/>
</dbReference>
<gene>
    <name evidence="7" type="ORF">HQ945_18965</name>
</gene>
<comment type="subcellular location">
    <subcellularLocation>
        <location evidence="1">Membrane</location>
        <topology evidence="1">Single-pass membrane protein</topology>
    </subcellularLocation>
</comment>
<keyword evidence="8" id="KW-1185">Reference proteome</keyword>
<evidence type="ECO:0000256" key="1">
    <source>
        <dbReference type="ARBA" id="ARBA00004167"/>
    </source>
</evidence>
<dbReference type="InterPro" id="IPR037682">
    <property type="entry name" value="TonB_C"/>
</dbReference>
<evidence type="ECO:0000259" key="6">
    <source>
        <dbReference type="PROSITE" id="PS52015"/>
    </source>
</evidence>
<evidence type="ECO:0000313" key="8">
    <source>
        <dbReference type="Proteomes" id="UP000550508"/>
    </source>
</evidence>
<reference evidence="7 8" key="1">
    <citation type="submission" date="2020-05" db="EMBL/GenBank/DDBJ databases">
        <authorList>
            <person name="Kim M.K."/>
        </authorList>
    </citation>
    <scope>NUCLEOTIDE SEQUENCE [LARGE SCALE GENOMIC DNA]</scope>
    <source>
        <strain evidence="7 8">BT25</strain>
    </source>
</reference>
<dbReference type="Gene3D" id="3.30.1150.10">
    <property type="match status" value="1"/>
</dbReference>
<feature type="domain" description="TonB C-terminal" evidence="6">
    <location>
        <begin position="207"/>
        <end position="297"/>
    </location>
</feature>
<dbReference type="Proteomes" id="UP000550508">
    <property type="component" value="Unassembled WGS sequence"/>
</dbReference>
<proteinExistence type="predicted"/>
<organism evidence="7 8">
    <name type="scientific">Phyllobacterium pellucidum</name>
    <dbReference type="NCBI Taxonomy" id="2740464"/>
    <lineage>
        <taxon>Bacteria</taxon>
        <taxon>Pseudomonadati</taxon>
        <taxon>Pseudomonadota</taxon>
        <taxon>Alphaproteobacteria</taxon>
        <taxon>Hyphomicrobiales</taxon>
        <taxon>Phyllobacteriaceae</taxon>
        <taxon>Phyllobacterium</taxon>
    </lineage>
</organism>
<evidence type="ECO:0000313" key="7">
    <source>
        <dbReference type="EMBL" id="NTS33339.1"/>
    </source>
</evidence>
<dbReference type="PROSITE" id="PS52015">
    <property type="entry name" value="TONB_CTD"/>
    <property type="match status" value="1"/>
</dbReference>
<feature type="compositionally biased region" description="Polar residues" evidence="5">
    <location>
        <begin position="12"/>
        <end position="23"/>
    </location>
</feature>
<feature type="region of interest" description="Disordered" evidence="5">
    <location>
        <begin position="119"/>
        <end position="211"/>
    </location>
</feature>
<dbReference type="GO" id="GO:0016020">
    <property type="term" value="C:membrane"/>
    <property type="evidence" value="ECO:0007669"/>
    <property type="project" value="UniProtKB-SubCell"/>
</dbReference>
<evidence type="ECO:0000256" key="5">
    <source>
        <dbReference type="SAM" id="MobiDB-lite"/>
    </source>
</evidence>
<evidence type="ECO:0000256" key="4">
    <source>
        <dbReference type="ARBA" id="ARBA00023136"/>
    </source>
</evidence>
<keyword evidence="3" id="KW-1133">Transmembrane helix</keyword>
<dbReference type="AlphaFoldDB" id="A0A849VXL9"/>
<dbReference type="GO" id="GO:0055085">
    <property type="term" value="P:transmembrane transport"/>
    <property type="evidence" value="ECO:0007669"/>
    <property type="project" value="InterPro"/>
</dbReference>
<sequence>MASLLGDGAVDMNSSGEPDQLPDATNVTLISMQAPIPIPVENVEVPPSPAASDAPIETPVPAEEIKPVEPAENVTAVEETPATVAPADALEVLAVQVPSEHGSVAPVTQTADVKTAAVQPVEEPAESSAEAPHIVEKTDPAPVQKPVQRTAKIESEAKPAKPSKRLAAQGRKGSNERTARVGVADGKSDGDKSSDGNAKGKSTVEGNAAVSNYPGTVTSKLRRALRRQGRLRGELIVSFVVANNGSVSSVAVGRSSGNPAVDRAGIETVRRAAPFPPIPADAKRSSWAFDVPLAFGG</sequence>
<dbReference type="NCBIfam" id="TIGR01352">
    <property type="entry name" value="tonB_Cterm"/>
    <property type="match status" value="1"/>
</dbReference>
<name>A0A849VXL9_9HYPH</name>
<dbReference type="InterPro" id="IPR006260">
    <property type="entry name" value="TonB/TolA_C"/>
</dbReference>
<feature type="region of interest" description="Disordered" evidence="5">
    <location>
        <begin position="40"/>
        <end position="66"/>
    </location>
</feature>
<evidence type="ECO:0000256" key="3">
    <source>
        <dbReference type="ARBA" id="ARBA00022989"/>
    </source>
</evidence>
<comment type="caution">
    <text evidence="7">The sequence shown here is derived from an EMBL/GenBank/DDBJ whole genome shotgun (WGS) entry which is preliminary data.</text>
</comment>
<accession>A0A849VXL9</accession>
<evidence type="ECO:0000256" key="2">
    <source>
        <dbReference type="ARBA" id="ARBA00022692"/>
    </source>
</evidence>
<keyword evidence="4" id="KW-0472">Membrane</keyword>
<keyword evidence="2" id="KW-0812">Transmembrane</keyword>
<dbReference type="EMBL" id="JABUMX010000005">
    <property type="protein sequence ID" value="NTS33339.1"/>
    <property type="molecule type" value="Genomic_DNA"/>
</dbReference>
<protein>
    <submittedName>
        <fullName evidence="7">TonB family protein</fullName>
    </submittedName>
</protein>
<dbReference type="Pfam" id="PF03544">
    <property type="entry name" value="TonB_C"/>
    <property type="match status" value="1"/>
</dbReference>
<feature type="region of interest" description="Disordered" evidence="5">
    <location>
        <begin position="1"/>
        <end position="23"/>
    </location>
</feature>